<name>A0A841CG83_9PSEU</name>
<accession>A0A841CG83</accession>
<evidence type="ECO:0000256" key="1">
    <source>
        <dbReference type="SAM" id="Phobius"/>
    </source>
</evidence>
<gene>
    <name evidence="2" type="ORF">FHS29_001758</name>
</gene>
<sequence>MPLPFQAFMVSLAAVALLALGIYHIALGDTRAGWSMSGFGVLAAPFAFWFARSAGDLRRAREEEPARGD</sequence>
<keyword evidence="1" id="KW-1133">Transmembrane helix</keyword>
<evidence type="ECO:0000313" key="2">
    <source>
        <dbReference type="EMBL" id="MBB5955188.1"/>
    </source>
</evidence>
<dbReference type="AlphaFoldDB" id="A0A841CG83"/>
<evidence type="ECO:0000313" key="3">
    <source>
        <dbReference type="Proteomes" id="UP000547510"/>
    </source>
</evidence>
<proteinExistence type="predicted"/>
<dbReference type="RefSeq" id="WP_184689844.1">
    <property type="nucleotide sequence ID" value="NZ_JACHJN010000002.1"/>
</dbReference>
<dbReference type="EMBL" id="JACHJN010000002">
    <property type="protein sequence ID" value="MBB5955188.1"/>
    <property type="molecule type" value="Genomic_DNA"/>
</dbReference>
<keyword evidence="3" id="KW-1185">Reference proteome</keyword>
<comment type="caution">
    <text evidence="2">The sequence shown here is derived from an EMBL/GenBank/DDBJ whole genome shotgun (WGS) entry which is preliminary data.</text>
</comment>
<feature type="transmembrane region" description="Helical" evidence="1">
    <location>
        <begin position="7"/>
        <end position="26"/>
    </location>
</feature>
<keyword evidence="1" id="KW-0472">Membrane</keyword>
<feature type="transmembrane region" description="Helical" evidence="1">
    <location>
        <begin position="32"/>
        <end position="51"/>
    </location>
</feature>
<protein>
    <submittedName>
        <fullName evidence="2">Uncharacterized protein</fullName>
    </submittedName>
</protein>
<organism evidence="2 3">
    <name type="scientific">Saccharothrix tamanrassetensis</name>
    <dbReference type="NCBI Taxonomy" id="1051531"/>
    <lineage>
        <taxon>Bacteria</taxon>
        <taxon>Bacillati</taxon>
        <taxon>Actinomycetota</taxon>
        <taxon>Actinomycetes</taxon>
        <taxon>Pseudonocardiales</taxon>
        <taxon>Pseudonocardiaceae</taxon>
        <taxon>Saccharothrix</taxon>
    </lineage>
</organism>
<keyword evidence="1" id="KW-0812">Transmembrane</keyword>
<dbReference type="Proteomes" id="UP000547510">
    <property type="component" value="Unassembled WGS sequence"/>
</dbReference>
<reference evidence="2 3" key="1">
    <citation type="submission" date="2020-08" db="EMBL/GenBank/DDBJ databases">
        <title>Genomic Encyclopedia of Type Strains, Phase III (KMG-III): the genomes of soil and plant-associated and newly described type strains.</title>
        <authorList>
            <person name="Whitman W."/>
        </authorList>
    </citation>
    <scope>NUCLEOTIDE SEQUENCE [LARGE SCALE GENOMIC DNA]</scope>
    <source>
        <strain evidence="2 3">CECT 8640</strain>
    </source>
</reference>